<evidence type="ECO:0000313" key="1">
    <source>
        <dbReference type="EMBL" id="KAJ4950417.1"/>
    </source>
</evidence>
<name>A0A9Q0JT00_9MAGN</name>
<proteinExistence type="predicted"/>
<dbReference type="AlphaFoldDB" id="A0A9Q0JT00"/>
<keyword evidence="2" id="KW-1185">Reference proteome</keyword>
<evidence type="ECO:0000313" key="2">
    <source>
        <dbReference type="Proteomes" id="UP001141806"/>
    </source>
</evidence>
<reference evidence="1" key="1">
    <citation type="journal article" date="2023" name="Plant J.">
        <title>The genome of the king protea, Protea cynaroides.</title>
        <authorList>
            <person name="Chang J."/>
            <person name="Duong T.A."/>
            <person name="Schoeman C."/>
            <person name="Ma X."/>
            <person name="Roodt D."/>
            <person name="Barker N."/>
            <person name="Li Z."/>
            <person name="Van de Peer Y."/>
            <person name="Mizrachi E."/>
        </authorList>
    </citation>
    <scope>NUCLEOTIDE SEQUENCE</scope>
    <source>
        <tissue evidence="1">Young leaves</tissue>
    </source>
</reference>
<sequence length="182" mass="20077">MSLRLIDLKLLAISNGSDHSGQMDEPESGHLELNQASHDLKSLLQVKTRFCKELENPTKTQPNSHFSTGTLLGENNVGSSIRKVSGEDETEEMKDLILEKFRVLFGLNSIRSPKNGNLEHGFSSPSPAPAPSPITMVPIHLHSHPSPGHEFYSTGVMKRVSLVRFYLVAGKKGLKTNLDCYL</sequence>
<dbReference type="EMBL" id="JAMYWD010000012">
    <property type="protein sequence ID" value="KAJ4950417.1"/>
    <property type="molecule type" value="Genomic_DNA"/>
</dbReference>
<comment type="caution">
    <text evidence="1">The sequence shown here is derived from an EMBL/GenBank/DDBJ whole genome shotgun (WGS) entry which is preliminary data.</text>
</comment>
<accession>A0A9Q0JT00</accession>
<gene>
    <name evidence="1" type="ORF">NE237_027249</name>
</gene>
<dbReference type="Proteomes" id="UP001141806">
    <property type="component" value="Unassembled WGS sequence"/>
</dbReference>
<protein>
    <submittedName>
        <fullName evidence="1">Uncharacterized protein</fullName>
    </submittedName>
</protein>
<organism evidence="1 2">
    <name type="scientific">Protea cynaroides</name>
    <dbReference type="NCBI Taxonomy" id="273540"/>
    <lineage>
        <taxon>Eukaryota</taxon>
        <taxon>Viridiplantae</taxon>
        <taxon>Streptophyta</taxon>
        <taxon>Embryophyta</taxon>
        <taxon>Tracheophyta</taxon>
        <taxon>Spermatophyta</taxon>
        <taxon>Magnoliopsida</taxon>
        <taxon>Proteales</taxon>
        <taxon>Proteaceae</taxon>
        <taxon>Protea</taxon>
    </lineage>
</organism>